<accession>A0A7R9EYQ3</accession>
<evidence type="ECO:0000256" key="1">
    <source>
        <dbReference type="SAM" id="Phobius"/>
    </source>
</evidence>
<reference evidence="2" key="1">
    <citation type="submission" date="2020-11" db="EMBL/GenBank/DDBJ databases">
        <authorList>
            <person name="Tran Van P."/>
        </authorList>
    </citation>
    <scope>NUCLEOTIDE SEQUENCE</scope>
</reference>
<proteinExistence type="predicted"/>
<keyword evidence="1" id="KW-0812">Transmembrane</keyword>
<dbReference type="AlphaFoldDB" id="A0A7R9EYQ3"/>
<keyword evidence="1" id="KW-1133">Transmembrane helix</keyword>
<evidence type="ECO:0008006" key="3">
    <source>
        <dbReference type="Google" id="ProtNLM"/>
    </source>
</evidence>
<keyword evidence="1" id="KW-0472">Membrane</keyword>
<dbReference type="PANTHER" id="PTHR31061">
    <property type="entry name" value="LD22376P"/>
    <property type="match status" value="1"/>
</dbReference>
<dbReference type="PANTHER" id="PTHR31061:SF24">
    <property type="entry name" value="LD22376P"/>
    <property type="match status" value="1"/>
</dbReference>
<feature type="transmembrane region" description="Helical" evidence="1">
    <location>
        <begin position="532"/>
        <end position="549"/>
    </location>
</feature>
<name>A0A7R9EYQ3_9NEOP</name>
<organism evidence="2">
    <name type="scientific">Timema bartmani</name>
    <dbReference type="NCBI Taxonomy" id="61472"/>
    <lineage>
        <taxon>Eukaryota</taxon>
        <taxon>Metazoa</taxon>
        <taxon>Ecdysozoa</taxon>
        <taxon>Arthropoda</taxon>
        <taxon>Hexapoda</taxon>
        <taxon>Insecta</taxon>
        <taxon>Pterygota</taxon>
        <taxon>Neoptera</taxon>
        <taxon>Polyneoptera</taxon>
        <taxon>Phasmatodea</taxon>
        <taxon>Timematodea</taxon>
        <taxon>Timematoidea</taxon>
        <taxon>Timematidae</taxon>
        <taxon>Timema</taxon>
    </lineage>
</organism>
<feature type="transmembrane region" description="Helical" evidence="1">
    <location>
        <begin position="468"/>
        <end position="486"/>
    </location>
</feature>
<feature type="transmembrane region" description="Helical" evidence="1">
    <location>
        <begin position="498"/>
        <end position="520"/>
    </location>
</feature>
<protein>
    <recommendedName>
        <fullName evidence="3">Heparan-alpha-glucosaminide N-acetyltransferase</fullName>
    </recommendedName>
</protein>
<gene>
    <name evidence="2" type="ORF">TBIB3V08_LOCUS5817</name>
</gene>
<feature type="transmembrane region" description="Helical" evidence="1">
    <location>
        <begin position="198"/>
        <end position="215"/>
    </location>
</feature>
<evidence type="ECO:0000313" key="2">
    <source>
        <dbReference type="EMBL" id="CAD7443409.1"/>
    </source>
</evidence>
<feature type="transmembrane region" description="Helical" evidence="1">
    <location>
        <begin position="569"/>
        <end position="587"/>
    </location>
</feature>
<sequence length="595" mass="67753">MAIPVIVLDTKGRCNNSNLDLSMDEACFDVRSNALDPLTIWSLSTECEKCSYIESSSIPPVETQTFIVNTKFPVHLYFSDGTYNHCYERNIHFQEYGRYGWNISSDGCSDIYNIERPQLPYLSLVVVFFTFFILTLLSWVAMRILRSEWLANLKQRNVPFSELESDLGTPSTDGAAPMVRSELLAVRREKTRMRSLDVFRGFLWIMGVSMALSLRSQLRSSVSRWKLFKKVLCRSIILVALGILLNSIANAKHTKSTSLASLRLPGVLQRIGLSYFIVATLETLLMKREFFFEISVFDPTKVPSEMARAIIEAVLYFILRNTGRLLPLSLTLMSCCVQYGPWLVLQDVLESWLQWLVILGLVAAHTCLTFLLPVEGCPTGYLGPGGRYNYSSHPNCTGGAAGYIDRMVFRNEHLYQKPTCYEIYQTTLPYDPEGLLGTLTSILMVYLGVQAGRITLCYHYAYSRVVRWMTWAVITGLLAGGLSDFSRSDGVVPVNKNLWSVSYVLATASLAFLLQCILYIWVDVKRWMSCHLFRFAGMNAILLYVGHELTHGVFPWGWQPYYHTHTEHLLMALWGSCLWVFIAFVLFKRNIFLTI</sequence>
<feature type="transmembrane region" description="Helical" evidence="1">
    <location>
        <begin position="435"/>
        <end position="456"/>
    </location>
</feature>
<feature type="transmembrane region" description="Helical" evidence="1">
    <location>
        <begin position="352"/>
        <end position="372"/>
    </location>
</feature>
<dbReference type="EMBL" id="OD566129">
    <property type="protein sequence ID" value="CAD7443409.1"/>
    <property type="molecule type" value="Genomic_DNA"/>
</dbReference>
<feature type="transmembrane region" description="Helical" evidence="1">
    <location>
        <begin position="227"/>
        <end position="246"/>
    </location>
</feature>
<feature type="transmembrane region" description="Helical" evidence="1">
    <location>
        <begin position="121"/>
        <end position="145"/>
    </location>
</feature>